<dbReference type="Pfam" id="PF00496">
    <property type="entry name" value="SBP_bac_5"/>
    <property type="match status" value="1"/>
</dbReference>
<evidence type="ECO:0000259" key="2">
    <source>
        <dbReference type="Pfam" id="PF00496"/>
    </source>
</evidence>
<dbReference type="GO" id="GO:1904680">
    <property type="term" value="F:peptide transmembrane transporter activity"/>
    <property type="evidence" value="ECO:0007669"/>
    <property type="project" value="TreeGrafter"/>
</dbReference>
<dbReference type="PANTHER" id="PTHR30290">
    <property type="entry name" value="PERIPLASMIC BINDING COMPONENT OF ABC TRANSPORTER"/>
    <property type="match status" value="1"/>
</dbReference>
<evidence type="ECO:0000256" key="1">
    <source>
        <dbReference type="ARBA" id="ARBA00022729"/>
    </source>
</evidence>
<accession>A0A382DQ05</accession>
<feature type="domain" description="Solute-binding protein family 5" evidence="2">
    <location>
        <begin position="2"/>
        <end position="237"/>
    </location>
</feature>
<reference evidence="3" key="1">
    <citation type="submission" date="2018-05" db="EMBL/GenBank/DDBJ databases">
        <authorList>
            <person name="Lanie J.A."/>
            <person name="Ng W.-L."/>
            <person name="Kazmierczak K.M."/>
            <person name="Andrzejewski T.M."/>
            <person name="Davidsen T.M."/>
            <person name="Wayne K.J."/>
            <person name="Tettelin H."/>
            <person name="Glass J.I."/>
            <person name="Rusch D."/>
            <person name="Podicherti R."/>
            <person name="Tsui H.-C.T."/>
            <person name="Winkler M.E."/>
        </authorList>
    </citation>
    <scope>NUCLEOTIDE SEQUENCE</scope>
</reference>
<protein>
    <recommendedName>
        <fullName evidence="2">Solute-binding protein family 5 domain-containing protein</fullName>
    </recommendedName>
</protein>
<name>A0A382DQ05_9ZZZZ</name>
<dbReference type="AlphaFoldDB" id="A0A382DQ05"/>
<keyword evidence="1" id="KW-0732">Signal</keyword>
<dbReference type="Gene3D" id="3.10.105.10">
    <property type="entry name" value="Dipeptide-binding Protein, Domain 3"/>
    <property type="match status" value="1"/>
</dbReference>
<proteinExistence type="predicted"/>
<dbReference type="GO" id="GO:0042884">
    <property type="term" value="P:microcin transport"/>
    <property type="evidence" value="ECO:0007669"/>
    <property type="project" value="TreeGrafter"/>
</dbReference>
<dbReference type="SUPFAM" id="SSF53850">
    <property type="entry name" value="Periplasmic binding protein-like II"/>
    <property type="match status" value="1"/>
</dbReference>
<sequence length="336" mass="39407">EAFKVGEYDYRREYNAKRWLSEYEFKAVDKGHVVLKEMKNDRPVGMNALVMNSRKELFNNRRVRLALSYAYDHEWINKILHNGAYVRTDSYFDNSPLSSSGLPSKEEFKLLNPWKDQLPNEVFSKTYRPPVTNGSGNPRRNLRNAKKILEEEGWFVKNNKLMKDGKEFRFEILILSPSDEKIALAFQKNLEVLGITMDVRTVDSSQYQARLLNYDFDMIKRYWGVSLSPGNEQQFYWGSEIGKKDGSRNYAGVDSPVVDELIEKLISAKTRKELTTAIHALDRVLLWGHYVIPLYHSNTDRIAYWDFLEYPDKIPLYGIVIESWWINQDKALELQH</sequence>
<dbReference type="InterPro" id="IPR039424">
    <property type="entry name" value="SBP_5"/>
</dbReference>
<evidence type="ECO:0000313" key="3">
    <source>
        <dbReference type="EMBL" id="SVB39821.1"/>
    </source>
</evidence>
<organism evidence="3">
    <name type="scientific">marine metagenome</name>
    <dbReference type="NCBI Taxonomy" id="408172"/>
    <lineage>
        <taxon>unclassified sequences</taxon>
        <taxon>metagenomes</taxon>
        <taxon>ecological metagenomes</taxon>
    </lineage>
</organism>
<dbReference type="PANTHER" id="PTHR30290:SF64">
    <property type="entry name" value="ABC TRANSPORTER PERIPLASMIC BINDING PROTEIN"/>
    <property type="match status" value="1"/>
</dbReference>
<dbReference type="GO" id="GO:0015833">
    <property type="term" value="P:peptide transport"/>
    <property type="evidence" value="ECO:0007669"/>
    <property type="project" value="TreeGrafter"/>
</dbReference>
<dbReference type="EMBL" id="UINC01040234">
    <property type="protein sequence ID" value="SVB39821.1"/>
    <property type="molecule type" value="Genomic_DNA"/>
</dbReference>
<feature type="non-terminal residue" evidence="3">
    <location>
        <position position="1"/>
    </location>
</feature>
<dbReference type="GO" id="GO:0030288">
    <property type="term" value="C:outer membrane-bounded periplasmic space"/>
    <property type="evidence" value="ECO:0007669"/>
    <property type="project" value="TreeGrafter"/>
</dbReference>
<gene>
    <name evidence="3" type="ORF">METZ01_LOCUS192675</name>
</gene>
<dbReference type="InterPro" id="IPR000914">
    <property type="entry name" value="SBP_5_dom"/>
</dbReference>